<dbReference type="PANTHER" id="PTHR44899">
    <property type="entry name" value="CAMK FAMILY PROTEIN KINASE"/>
    <property type="match status" value="1"/>
</dbReference>
<evidence type="ECO:0000256" key="5">
    <source>
        <dbReference type="ARBA" id="ARBA00022777"/>
    </source>
</evidence>
<evidence type="ECO:0000256" key="7">
    <source>
        <dbReference type="ARBA" id="ARBA00047899"/>
    </source>
</evidence>
<proteinExistence type="predicted"/>
<dbReference type="PROSITE" id="PS50011">
    <property type="entry name" value="PROTEIN_KINASE_DOM"/>
    <property type="match status" value="1"/>
</dbReference>
<comment type="catalytic activity">
    <reaction evidence="7">
        <text>L-threonyl-[protein] + ATP = O-phospho-L-threonyl-[protein] + ADP + H(+)</text>
        <dbReference type="Rhea" id="RHEA:46608"/>
        <dbReference type="Rhea" id="RHEA-COMP:11060"/>
        <dbReference type="Rhea" id="RHEA-COMP:11605"/>
        <dbReference type="ChEBI" id="CHEBI:15378"/>
        <dbReference type="ChEBI" id="CHEBI:30013"/>
        <dbReference type="ChEBI" id="CHEBI:30616"/>
        <dbReference type="ChEBI" id="CHEBI:61977"/>
        <dbReference type="ChEBI" id="CHEBI:456216"/>
        <dbReference type="EC" id="2.7.11.1"/>
    </reaction>
</comment>
<dbReference type="InterPro" id="IPR011009">
    <property type="entry name" value="Kinase-like_dom_sf"/>
</dbReference>
<sequence length="130" mass="15160">MGNKIPPTPRDSLSSRPQRPDEEETELINRNSFKLANKTEIDISINSKIYKTFDDTEKNWYILKSIHVDNDENRKLAKFEANILFNLNHNNIVKSHRFFESSNYICIVMENCSKGNLRKKLQGDTPLSED</sequence>
<evidence type="ECO:0000256" key="1">
    <source>
        <dbReference type="ARBA" id="ARBA00012513"/>
    </source>
</evidence>
<keyword evidence="12" id="KW-1185">Reference proteome</keyword>
<evidence type="ECO:0000256" key="3">
    <source>
        <dbReference type="ARBA" id="ARBA00022679"/>
    </source>
</evidence>
<dbReference type="AlphaFoldDB" id="A0AAU9J380"/>
<dbReference type="EC" id="2.7.11.1" evidence="1"/>
<evidence type="ECO:0000313" key="12">
    <source>
        <dbReference type="Proteomes" id="UP001162131"/>
    </source>
</evidence>
<dbReference type="Gene3D" id="1.10.510.10">
    <property type="entry name" value="Transferase(Phosphotransferase) domain 1"/>
    <property type="match status" value="1"/>
</dbReference>
<reference evidence="11" key="1">
    <citation type="submission" date="2021-09" db="EMBL/GenBank/DDBJ databases">
        <authorList>
            <consortium name="AG Swart"/>
            <person name="Singh M."/>
            <person name="Singh A."/>
            <person name="Seah K."/>
            <person name="Emmerich C."/>
        </authorList>
    </citation>
    <scope>NUCLEOTIDE SEQUENCE</scope>
    <source>
        <strain evidence="11">ATCC30299</strain>
    </source>
</reference>
<comment type="catalytic activity">
    <reaction evidence="8">
        <text>L-seryl-[protein] + ATP = O-phospho-L-seryl-[protein] + ADP + H(+)</text>
        <dbReference type="Rhea" id="RHEA:17989"/>
        <dbReference type="Rhea" id="RHEA-COMP:9863"/>
        <dbReference type="Rhea" id="RHEA-COMP:11604"/>
        <dbReference type="ChEBI" id="CHEBI:15378"/>
        <dbReference type="ChEBI" id="CHEBI:29999"/>
        <dbReference type="ChEBI" id="CHEBI:30616"/>
        <dbReference type="ChEBI" id="CHEBI:83421"/>
        <dbReference type="ChEBI" id="CHEBI:456216"/>
        <dbReference type="EC" id="2.7.11.1"/>
    </reaction>
</comment>
<keyword evidence="3" id="KW-0808">Transferase</keyword>
<evidence type="ECO:0000256" key="6">
    <source>
        <dbReference type="ARBA" id="ARBA00022840"/>
    </source>
</evidence>
<keyword evidence="5" id="KW-0418">Kinase</keyword>
<feature type="region of interest" description="Disordered" evidence="9">
    <location>
        <begin position="1"/>
        <end position="29"/>
    </location>
</feature>
<gene>
    <name evidence="11" type="ORF">BSTOLATCC_MIC27274</name>
</gene>
<keyword evidence="6" id="KW-0067">ATP-binding</keyword>
<protein>
    <recommendedName>
        <fullName evidence="1">non-specific serine/threonine protein kinase</fullName>
        <ecNumber evidence="1">2.7.11.1</ecNumber>
    </recommendedName>
</protein>
<organism evidence="11 12">
    <name type="scientific">Blepharisma stoltei</name>
    <dbReference type="NCBI Taxonomy" id="1481888"/>
    <lineage>
        <taxon>Eukaryota</taxon>
        <taxon>Sar</taxon>
        <taxon>Alveolata</taxon>
        <taxon>Ciliophora</taxon>
        <taxon>Postciliodesmatophora</taxon>
        <taxon>Heterotrichea</taxon>
        <taxon>Heterotrichida</taxon>
        <taxon>Blepharismidae</taxon>
        <taxon>Blepharisma</taxon>
    </lineage>
</organism>
<name>A0AAU9J380_9CILI</name>
<dbReference type="Pfam" id="PF00069">
    <property type="entry name" value="Pkinase"/>
    <property type="match status" value="1"/>
</dbReference>
<dbReference type="EMBL" id="CAJZBQ010000027">
    <property type="protein sequence ID" value="CAG9320691.1"/>
    <property type="molecule type" value="Genomic_DNA"/>
</dbReference>
<dbReference type="GO" id="GO:0004674">
    <property type="term" value="F:protein serine/threonine kinase activity"/>
    <property type="evidence" value="ECO:0007669"/>
    <property type="project" value="UniProtKB-KW"/>
</dbReference>
<evidence type="ECO:0000256" key="2">
    <source>
        <dbReference type="ARBA" id="ARBA00022527"/>
    </source>
</evidence>
<keyword evidence="2" id="KW-0723">Serine/threonine-protein kinase</keyword>
<keyword evidence="4" id="KW-0547">Nucleotide-binding</keyword>
<dbReference type="GO" id="GO:0005524">
    <property type="term" value="F:ATP binding"/>
    <property type="evidence" value="ECO:0007669"/>
    <property type="project" value="UniProtKB-KW"/>
</dbReference>
<feature type="domain" description="Protein kinase" evidence="10">
    <location>
        <begin position="35"/>
        <end position="130"/>
    </location>
</feature>
<dbReference type="InterPro" id="IPR000719">
    <property type="entry name" value="Prot_kinase_dom"/>
</dbReference>
<accession>A0AAU9J380</accession>
<dbReference type="PANTHER" id="PTHR44899:SF3">
    <property type="entry name" value="SERINE_THREONINE-PROTEIN KINASE NEK1"/>
    <property type="match status" value="1"/>
</dbReference>
<evidence type="ECO:0000256" key="8">
    <source>
        <dbReference type="ARBA" id="ARBA00048679"/>
    </source>
</evidence>
<evidence type="ECO:0000256" key="4">
    <source>
        <dbReference type="ARBA" id="ARBA00022741"/>
    </source>
</evidence>
<dbReference type="SUPFAM" id="SSF56112">
    <property type="entry name" value="Protein kinase-like (PK-like)"/>
    <property type="match status" value="1"/>
</dbReference>
<evidence type="ECO:0000256" key="9">
    <source>
        <dbReference type="SAM" id="MobiDB-lite"/>
    </source>
</evidence>
<comment type="caution">
    <text evidence="11">The sequence shown here is derived from an EMBL/GenBank/DDBJ whole genome shotgun (WGS) entry which is preliminary data.</text>
</comment>
<evidence type="ECO:0000313" key="11">
    <source>
        <dbReference type="EMBL" id="CAG9320691.1"/>
    </source>
</evidence>
<dbReference type="InterPro" id="IPR051131">
    <property type="entry name" value="NEK_Ser/Thr_kinase_NIMA"/>
</dbReference>
<evidence type="ECO:0000259" key="10">
    <source>
        <dbReference type="PROSITE" id="PS50011"/>
    </source>
</evidence>
<dbReference type="Proteomes" id="UP001162131">
    <property type="component" value="Unassembled WGS sequence"/>
</dbReference>